<proteinExistence type="inferred from homology"/>
<dbReference type="PANTHER" id="PTHR47447">
    <property type="entry name" value="OS03G0856100 PROTEIN"/>
    <property type="match status" value="1"/>
</dbReference>
<feature type="repeat" description="PPR" evidence="5">
    <location>
        <begin position="361"/>
        <end position="395"/>
    </location>
</feature>
<dbReference type="Pfam" id="PF01535">
    <property type="entry name" value="PPR"/>
    <property type="match status" value="2"/>
</dbReference>
<comment type="function">
    <text evidence="3">Regulates mitochondrial small subunit maturation by controlling 15S rRNA 5'-end processing. Localizes to the 5' precursor of the 15S rRNA in a position that is subsequently occupied by mS47 in the mature yeast mtSSU. Uses structure and sequence-specific RNA recognition, binding to a single-stranded region of the precursor and specifically recognizing bases -6 to -1. The exchange of Ccm1 for mS47 is coupled to the irreversible removal of precursor rRNA that is accompanied by conformational changes of the mitoribosomal proteins uS5m and mS26. These conformational changes signal completion of 5'-end rRNA processing through protection of the mature 5'-end of the 15S rRNA and stabilization of mS47. The removal of the 5' precursor together with the dissociation of Ccm1 may be catalyzed by the 5'-3' exoribonuclease Pet127. Involved in the specific removal of group I introns in mitochondrial encoded transcripts.</text>
</comment>
<keyword evidence="2" id="KW-0677">Repeat</keyword>
<dbReference type="InterPro" id="IPR011990">
    <property type="entry name" value="TPR-like_helical_dom_sf"/>
</dbReference>
<evidence type="ECO:0008006" key="8">
    <source>
        <dbReference type="Google" id="ProtNLM"/>
    </source>
</evidence>
<evidence type="ECO:0000313" key="7">
    <source>
        <dbReference type="Proteomes" id="UP000193144"/>
    </source>
</evidence>
<dbReference type="PROSITE" id="PS51375">
    <property type="entry name" value="PPR"/>
    <property type="match status" value="2"/>
</dbReference>
<dbReference type="OrthoDB" id="1908178at2759"/>
<accession>A0A1Y1Z5K1</accession>
<reference evidence="6 7" key="1">
    <citation type="submission" date="2016-07" db="EMBL/GenBank/DDBJ databases">
        <title>Pervasive Adenine N6-methylation of Active Genes in Fungi.</title>
        <authorList>
            <consortium name="DOE Joint Genome Institute"/>
            <person name="Mondo S.J."/>
            <person name="Dannebaum R.O."/>
            <person name="Kuo R.C."/>
            <person name="Labutti K."/>
            <person name="Haridas S."/>
            <person name="Kuo A."/>
            <person name="Salamov A."/>
            <person name="Ahrendt S.R."/>
            <person name="Lipzen A."/>
            <person name="Sullivan W."/>
            <person name="Andreopoulos W.B."/>
            <person name="Clum A."/>
            <person name="Lindquist E."/>
            <person name="Daum C."/>
            <person name="Ramamoorthy G.K."/>
            <person name="Gryganskyi A."/>
            <person name="Culley D."/>
            <person name="Magnuson J.K."/>
            <person name="James T.Y."/>
            <person name="O'Malley M.A."/>
            <person name="Stajich J.E."/>
            <person name="Spatafora J.W."/>
            <person name="Visel A."/>
            <person name="Grigoriev I.V."/>
        </authorList>
    </citation>
    <scope>NUCLEOTIDE SEQUENCE [LARGE SCALE GENOMIC DNA]</scope>
    <source>
        <strain evidence="6 7">CBS 115471</strain>
    </source>
</reference>
<organism evidence="6 7">
    <name type="scientific">Clohesyomyces aquaticus</name>
    <dbReference type="NCBI Taxonomy" id="1231657"/>
    <lineage>
        <taxon>Eukaryota</taxon>
        <taxon>Fungi</taxon>
        <taxon>Dikarya</taxon>
        <taxon>Ascomycota</taxon>
        <taxon>Pezizomycotina</taxon>
        <taxon>Dothideomycetes</taxon>
        <taxon>Pleosporomycetidae</taxon>
        <taxon>Pleosporales</taxon>
        <taxon>Lindgomycetaceae</taxon>
        <taxon>Clohesyomyces</taxon>
    </lineage>
</organism>
<evidence type="ECO:0000256" key="1">
    <source>
        <dbReference type="ARBA" id="ARBA00006192"/>
    </source>
</evidence>
<comment type="subunit">
    <text evidence="4">Binds to mitochondrial small subunit 15S rRNA.</text>
</comment>
<dbReference type="PANTHER" id="PTHR47447:SF17">
    <property type="entry name" value="OS12G0638900 PROTEIN"/>
    <property type="match status" value="1"/>
</dbReference>
<name>A0A1Y1Z5K1_9PLEO</name>
<evidence type="ECO:0000256" key="5">
    <source>
        <dbReference type="PROSITE-ProRule" id="PRU00708"/>
    </source>
</evidence>
<evidence type="ECO:0000313" key="6">
    <source>
        <dbReference type="EMBL" id="ORY05551.1"/>
    </source>
</evidence>
<comment type="similarity">
    <text evidence="1">Belongs to the CCM1 family.</text>
</comment>
<comment type="caution">
    <text evidence="6">The sequence shown here is derived from an EMBL/GenBank/DDBJ whole genome shotgun (WGS) entry which is preliminary data.</text>
</comment>
<dbReference type="NCBIfam" id="TIGR00756">
    <property type="entry name" value="PPR"/>
    <property type="match status" value="1"/>
</dbReference>
<protein>
    <recommendedName>
        <fullName evidence="8">Pentatricopeptide repeat protein</fullName>
    </recommendedName>
</protein>
<dbReference type="AlphaFoldDB" id="A0A1Y1Z5K1"/>
<gene>
    <name evidence="6" type="ORF">BCR34DRAFT_44113</name>
</gene>
<keyword evidence="7" id="KW-1185">Reference proteome</keyword>
<evidence type="ECO:0000256" key="2">
    <source>
        <dbReference type="ARBA" id="ARBA00022737"/>
    </source>
</evidence>
<dbReference type="Proteomes" id="UP000193144">
    <property type="component" value="Unassembled WGS sequence"/>
</dbReference>
<evidence type="ECO:0000256" key="3">
    <source>
        <dbReference type="ARBA" id="ARBA00044493"/>
    </source>
</evidence>
<dbReference type="EMBL" id="MCFA01000124">
    <property type="protein sequence ID" value="ORY05551.1"/>
    <property type="molecule type" value="Genomic_DNA"/>
</dbReference>
<evidence type="ECO:0000256" key="4">
    <source>
        <dbReference type="ARBA" id="ARBA00044511"/>
    </source>
</evidence>
<sequence>MSLLHSFARTTPPVSHIARPILSFLCPRLSPTSARRTFSQTATNRPPRVAQSRAEPMDNFFIQALVRVASCEKHARQMTTLRDMVPSLSTHHKTRRKSTFNDVRRHFHPTPQPRHPLKGLRRFAESELKALVDYYGIELEPETADDALVEDGPLIWNVGDEHQPFPVKEEVHKTYVEKLEGLLRDEESPHEEIYSTYKLLPSPGVAYLRVETIRSLLHHLSVVERASQISMQRFLSILDDMKDAHIHIIRAEWTSAIYFAGRFLGRVTSDEAHSALLIWQDMEKRAGVRGGTVTMNVLFDIAVKAGKYTLAEAFLREMKSRQLKIHRHFRVSLLYYHGVLQNGNAVRKAYQDLVEAGEIVDTVVMNAVIAALFRAGEPAAAEHVFERMKRLHATKRNPRPPPRTWRESRKLGLELTYSPKRRKPTSTYTPITEIETASEEAQDSAPIAPDTRTYGLLIRFHASVAGNIDRVTELLDEMRLNSIPLDGTIYIVILYGFSSFGGVRYTSWTRDRLESIWRQYLKAASAGQNRTWISSMAAVVALKAFRKCTDGERTERAWREVRESWNPRPSEEEVETYSSGKGRVF</sequence>
<dbReference type="InterPro" id="IPR002885">
    <property type="entry name" value="PPR_rpt"/>
</dbReference>
<feature type="repeat" description="PPR" evidence="5">
    <location>
        <begin position="450"/>
        <end position="485"/>
    </location>
</feature>
<dbReference type="Gene3D" id="1.25.40.10">
    <property type="entry name" value="Tetratricopeptide repeat domain"/>
    <property type="match status" value="2"/>
</dbReference>
<dbReference type="STRING" id="1231657.A0A1Y1Z5K1"/>